<dbReference type="Gene3D" id="3.40.50.11720">
    <property type="entry name" value="3-Deoxy-D-manno-octulosonic-acid transferase, N-terminal domain"/>
    <property type="match status" value="1"/>
</dbReference>
<dbReference type="Proteomes" id="UP000478417">
    <property type="component" value="Unassembled WGS sequence"/>
</dbReference>
<dbReference type="GO" id="GO:0009245">
    <property type="term" value="P:lipid A biosynthetic process"/>
    <property type="evidence" value="ECO:0007669"/>
    <property type="project" value="TreeGrafter"/>
</dbReference>
<comment type="subcellular location">
    <subcellularLocation>
        <location evidence="9">Cell membrane</location>
    </subcellularLocation>
</comment>
<comment type="caution">
    <text evidence="11">The sequence shown here is derived from an EMBL/GenBank/DDBJ whole genome shotgun (WGS) entry which is preliminary data.</text>
</comment>
<feature type="domain" description="3-deoxy-D-manno-octulosonic-acid transferase N-terminal" evidence="10">
    <location>
        <begin position="33"/>
        <end position="213"/>
    </location>
</feature>
<comment type="catalytic activity">
    <reaction evidence="6 9">
        <text>lipid IVA (E. coli) + CMP-3-deoxy-beta-D-manno-octulosonate = alpha-Kdo-(2-&gt;6)-lipid IVA (E. coli) + CMP + H(+)</text>
        <dbReference type="Rhea" id="RHEA:28066"/>
        <dbReference type="ChEBI" id="CHEBI:15378"/>
        <dbReference type="ChEBI" id="CHEBI:58603"/>
        <dbReference type="ChEBI" id="CHEBI:60364"/>
        <dbReference type="ChEBI" id="CHEBI:60377"/>
        <dbReference type="ChEBI" id="CHEBI:85987"/>
        <dbReference type="EC" id="2.4.99.12"/>
    </reaction>
</comment>
<evidence type="ECO:0000313" key="12">
    <source>
        <dbReference type="Proteomes" id="UP000478417"/>
    </source>
</evidence>
<dbReference type="Gene3D" id="3.40.50.2000">
    <property type="entry name" value="Glycogen Phosphorylase B"/>
    <property type="match status" value="1"/>
</dbReference>
<accession>A0A6B2LZ07</accession>
<dbReference type="PANTHER" id="PTHR42755:SF1">
    <property type="entry name" value="3-DEOXY-D-MANNO-OCTULOSONIC ACID TRANSFERASE, MITOCHONDRIAL-RELATED"/>
    <property type="match status" value="1"/>
</dbReference>
<evidence type="ECO:0000256" key="7">
    <source>
        <dbReference type="PIRSR" id="PIRSR639901-1"/>
    </source>
</evidence>
<feature type="site" description="Transition state stabilizer" evidence="8">
    <location>
        <position position="132"/>
    </location>
</feature>
<evidence type="ECO:0000256" key="6">
    <source>
        <dbReference type="ARBA" id="ARBA00049183"/>
    </source>
</evidence>
<evidence type="ECO:0000256" key="8">
    <source>
        <dbReference type="PIRSR" id="PIRSR639901-2"/>
    </source>
</evidence>
<dbReference type="SUPFAM" id="SSF53756">
    <property type="entry name" value="UDP-Glycosyltransferase/glycogen phosphorylase"/>
    <property type="match status" value="1"/>
</dbReference>
<protein>
    <recommendedName>
        <fullName evidence="3 9">3-deoxy-D-manno-octulosonic acid transferase</fullName>
        <shortName evidence="9">Kdo transferase</shortName>
        <ecNumber evidence="2 9">2.4.99.12</ecNumber>
    </recommendedName>
    <alternativeName>
        <fullName evidence="5 9">Lipid IV(A) 3-deoxy-D-manno-octulosonic acid transferase</fullName>
    </alternativeName>
</protein>
<keyword evidence="4 9" id="KW-0808">Transferase</keyword>
<dbReference type="InterPro" id="IPR039901">
    <property type="entry name" value="Kdotransferase"/>
</dbReference>
<keyword evidence="9" id="KW-0472">Membrane</keyword>
<dbReference type="InterPro" id="IPR038107">
    <property type="entry name" value="Glycos_transf_N_sf"/>
</dbReference>
<dbReference type="RefSeq" id="WP_163963183.1">
    <property type="nucleotide sequence ID" value="NZ_JAAGNX010000001.1"/>
</dbReference>
<dbReference type="InterPro" id="IPR007507">
    <property type="entry name" value="Glycos_transf_N"/>
</dbReference>
<feature type="site" description="Transition state stabilizer" evidence="8">
    <location>
        <position position="211"/>
    </location>
</feature>
<evidence type="ECO:0000256" key="4">
    <source>
        <dbReference type="ARBA" id="ARBA00022679"/>
    </source>
</evidence>
<evidence type="ECO:0000313" key="11">
    <source>
        <dbReference type="EMBL" id="NDV61868.1"/>
    </source>
</evidence>
<comment type="function">
    <text evidence="9">Involved in lipopolysaccharide (LPS) biosynthesis. Catalyzes the transfer of 3-deoxy-D-manno-octulosonate (Kdo) residue(s) from CMP-Kdo to lipid IV(A), the tetraacyldisaccharide-1,4'-bisphosphate precursor of lipid A.</text>
</comment>
<reference evidence="11 12" key="1">
    <citation type="submission" date="2020-02" db="EMBL/GenBank/DDBJ databases">
        <title>Albibacoteraceae fam. nov., the first described family within the subdivision 4 Verrucomicrobia.</title>
        <authorList>
            <person name="Xi F."/>
        </authorList>
    </citation>
    <scope>NUCLEOTIDE SEQUENCE [LARGE SCALE GENOMIC DNA]</scope>
    <source>
        <strain evidence="11 12">CK1056</strain>
    </source>
</reference>
<evidence type="ECO:0000256" key="9">
    <source>
        <dbReference type="RuleBase" id="RU365103"/>
    </source>
</evidence>
<evidence type="ECO:0000259" key="10">
    <source>
        <dbReference type="Pfam" id="PF04413"/>
    </source>
</evidence>
<keyword evidence="9" id="KW-0448">Lipopolysaccharide biosynthesis</keyword>
<dbReference type="Pfam" id="PF04413">
    <property type="entry name" value="Glycos_transf_N"/>
    <property type="match status" value="1"/>
</dbReference>
<dbReference type="GO" id="GO:0005886">
    <property type="term" value="C:plasma membrane"/>
    <property type="evidence" value="ECO:0007669"/>
    <property type="project" value="UniProtKB-SubCell"/>
</dbReference>
<proteinExistence type="inferred from homology"/>
<feature type="active site" description="Proton acceptor" evidence="7">
    <location>
        <position position="62"/>
    </location>
</feature>
<evidence type="ECO:0000256" key="1">
    <source>
        <dbReference type="ARBA" id="ARBA00004713"/>
    </source>
</evidence>
<dbReference type="GO" id="GO:0009244">
    <property type="term" value="P:lipopolysaccharide core region biosynthetic process"/>
    <property type="evidence" value="ECO:0007669"/>
    <property type="project" value="UniProtKB-UniRule"/>
</dbReference>
<evidence type="ECO:0000256" key="2">
    <source>
        <dbReference type="ARBA" id="ARBA00012621"/>
    </source>
</evidence>
<dbReference type="EMBL" id="JAAGNX010000001">
    <property type="protein sequence ID" value="NDV61868.1"/>
    <property type="molecule type" value="Genomic_DNA"/>
</dbReference>
<keyword evidence="9" id="KW-1003">Cell membrane</keyword>
<evidence type="ECO:0000256" key="3">
    <source>
        <dbReference type="ARBA" id="ARBA00019077"/>
    </source>
</evidence>
<dbReference type="EC" id="2.4.99.12" evidence="2 9"/>
<gene>
    <name evidence="11" type="ORF">G0Q06_05345</name>
</gene>
<comment type="pathway">
    <text evidence="1 9">Bacterial outer membrane biogenesis; LPS core biosynthesis.</text>
</comment>
<dbReference type="PANTHER" id="PTHR42755">
    <property type="entry name" value="3-DEOXY-MANNO-OCTULOSONATE CYTIDYLYLTRANSFERASE"/>
    <property type="match status" value="1"/>
</dbReference>
<organism evidence="11 12">
    <name type="scientific">Oceanipulchritudo coccoides</name>
    <dbReference type="NCBI Taxonomy" id="2706888"/>
    <lineage>
        <taxon>Bacteria</taxon>
        <taxon>Pseudomonadati</taxon>
        <taxon>Verrucomicrobiota</taxon>
        <taxon>Opitutia</taxon>
        <taxon>Puniceicoccales</taxon>
        <taxon>Oceanipulchritudinaceae</taxon>
        <taxon>Oceanipulchritudo</taxon>
    </lineage>
</organism>
<dbReference type="UniPathway" id="UPA00958"/>
<sequence>MLLYRILYIPALVLALPYFAYRMWRRGGYRKGFANRFGILEGVPPRKPGIRRIWIQAVSVGELMAIGPLLRNLLAEKDTEIVLTTTTSTGYRLLNDKYSEETVWRGTFPLDFWACSRKAWKLLQPDMAVLMEGELWPEHIHQAYLRKVPVVMINARLSDRSFRRHYKVRSFMRSYLCKLSAILAGSTTDLKRIRKLGWLPEERILRSGNLKLDLDQEPDFPTEERKRLLSELGFANLSDESTDIQVLLGSSTWPGEEAALVQSYIDLRKRFPNLRLLIVPRHAERRKELEADLKALPVQTHYRTDRKQAPPGTEVYVADTTGELKSLTRVADLVFIGKSLPPNSGGQTPIEAASMGKAIICGPQMNNFRDVTRSLLRENAIVRLQSVEELTAQVARFLENPDERLAMGQRAGAFIDVSRGAADFTAATLLELLNQQD</sequence>
<dbReference type="AlphaFoldDB" id="A0A6B2LZ07"/>
<evidence type="ECO:0000256" key="5">
    <source>
        <dbReference type="ARBA" id="ARBA00031445"/>
    </source>
</evidence>
<comment type="similarity">
    <text evidence="9">Belongs to the glycosyltransferase group 1 family.</text>
</comment>
<keyword evidence="9" id="KW-1133">Transmembrane helix</keyword>
<name>A0A6B2LZ07_9BACT</name>
<feature type="transmembrane region" description="Helical" evidence="9">
    <location>
        <begin position="6"/>
        <end position="24"/>
    </location>
</feature>
<keyword evidence="12" id="KW-1185">Reference proteome</keyword>
<dbReference type="GO" id="GO:0043842">
    <property type="term" value="F:Kdo transferase activity"/>
    <property type="evidence" value="ECO:0007669"/>
    <property type="project" value="UniProtKB-EC"/>
</dbReference>
<keyword evidence="9" id="KW-0812">Transmembrane</keyword>